<comment type="caution">
    <text evidence="1">The sequence shown here is derived from an EMBL/GenBank/DDBJ whole genome shotgun (WGS) entry which is preliminary data.</text>
</comment>
<reference evidence="1 2" key="1">
    <citation type="submission" date="2020-08" db="EMBL/GenBank/DDBJ databases">
        <title>Functional genomics of gut bacteria from endangered species of beetles.</title>
        <authorList>
            <person name="Carlos-Shanley C."/>
        </authorList>
    </citation>
    <scope>NUCLEOTIDE SEQUENCE [LARGE SCALE GENOMIC DNA]</scope>
    <source>
        <strain evidence="1 2">S00179</strain>
    </source>
</reference>
<protein>
    <submittedName>
        <fullName evidence="1">Uncharacterized protein</fullName>
    </submittedName>
</protein>
<dbReference type="AlphaFoldDB" id="A0A7W7KF29"/>
<sequence length="542" mass="61195">MTTSAQRETSLATLDSLLAEIKGLLPTDEQLLGLYSFMQGLPADLHRQAARKVLLGACKSLCPRLAGTAAMFLGEGESEELMLEPELLIAMRDSLYLASVSTDCDPEIQPEFVRMVRRGSDVHGMPFERDCLEALLRLIRPAATVITPTGSSVAWLDMQVRMPNLLNVFRDTVSRDQFRDELVGDAVLLRVRPSDHEKIIECQRTLLQYVVDNLYFNRERCREHLHELRNNSELSALARKLQPEPDDSYFTILTQGMLPCDEDKLLKYLSDNPVEVLSCLLRIGQDAFHKAITESLLRVVLTGPWMRCIHGIDDPEYQHVRFMLDRFCQLITRDPFMAGRLARIKEFSGESLEDDKFSVSFLLSNASLATAGVIFELPRLTHPGFLSSLADVLLLPDPHGLFADSRASHMAKLKAAIHDDCLVGYQIMAPKLSWPGAETITDHEMRQRVVVTRWLQVTAHYQFGVPDDLEKAMNQPGTRLLDYISPRELLAKEAPEELILEICRFDRRLFAPAIDLKLLPESYICEATDEGATLLMSQTLEV</sequence>
<evidence type="ECO:0000313" key="2">
    <source>
        <dbReference type="Proteomes" id="UP000566995"/>
    </source>
</evidence>
<name>A0A7W7KF29_PSENT</name>
<organism evidence="1 2">
    <name type="scientific">Pseudomonas nitroreducens</name>
    <dbReference type="NCBI Taxonomy" id="46680"/>
    <lineage>
        <taxon>Bacteria</taxon>
        <taxon>Pseudomonadati</taxon>
        <taxon>Pseudomonadota</taxon>
        <taxon>Gammaproteobacteria</taxon>
        <taxon>Pseudomonadales</taxon>
        <taxon>Pseudomonadaceae</taxon>
        <taxon>Pseudomonas</taxon>
    </lineage>
</organism>
<dbReference type="RefSeq" id="WP_184585936.1">
    <property type="nucleotide sequence ID" value="NZ_JACHLI010000001.1"/>
</dbReference>
<gene>
    <name evidence="1" type="ORF">HNP46_000497</name>
</gene>
<dbReference type="EMBL" id="JACHLI010000001">
    <property type="protein sequence ID" value="MBB4861686.1"/>
    <property type="molecule type" value="Genomic_DNA"/>
</dbReference>
<evidence type="ECO:0000313" key="1">
    <source>
        <dbReference type="EMBL" id="MBB4861686.1"/>
    </source>
</evidence>
<accession>A0A7W7KF29</accession>
<dbReference type="Proteomes" id="UP000566995">
    <property type="component" value="Unassembled WGS sequence"/>
</dbReference>
<proteinExistence type="predicted"/>